<protein>
    <submittedName>
        <fullName evidence="1">Gluconate transport inducer 1/Pac2</fullName>
    </submittedName>
</protein>
<dbReference type="GeneID" id="33564090"/>
<name>A0A1Y2GA70_9FUNG</name>
<dbReference type="OrthoDB" id="5572844at2759"/>
<accession>A0A1Y2GA70</accession>
<dbReference type="RefSeq" id="XP_021877029.1">
    <property type="nucleotide sequence ID" value="XM_022022246.1"/>
</dbReference>
<comment type="caution">
    <text evidence="1">The sequence shown here is derived from an EMBL/GenBank/DDBJ whole genome shotgun (WGS) entry which is preliminary data.</text>
</comment>
<gene>
    <name evidence="1" type="ORF">BCR41DRAFT_341484</name>
</gene>
<dbReference type="InterPro" id="IPR018608">
    <property type="entry name" value="Gti1/Pac2"/>
</dbReference>
<evidence type="ECO:0000313" key="1">
    <source>
        <dbReference type="EMBL" id="ORZ05337.1"/>
    </source>
</evidence>
<dbReference type="EMBL" id="MCFF01000051">
    <property type="protein sequence ID" value="ORZ05337.1"/>
    <property type="molecule type" value="Genomic_DNA"/>
</dbReference>
<organism evidence="1 2">
    <name type="scientific">Lobosporangium transversale</name>
    <dbReference type="NCBI Taxonomy" id="64571"/>
    <lineage>
        <taxon>Eukaryota</taxon>
        <taxon>Fungi</taxon>
        <taxon>Fungi incertae sedis</taxon>
        <taxon>Mucoromycota</taxon>
        <taxon>Mortierellomycotina</taxon>
        <taxon>Mortierellomycetes</taxon>
        <taxon>Mortierellales</taxon>
        <taxon>Mortierellaceae</taxon>
        <taxon>Lobosporangium</taxon>
    </lineage>
</organism>
<keyword evidence="2" id="KW-1185">Reference proteome</keyword>
<evidence type="ECO:0000313" key="2">
    <source>
        <dbReference type="Proteomes" id="UP000193648"/>
    </source>
</evidence>
<proteinExistence type="predicted"/>
<dbReference type="PANTHER" id="PTHR28027">
    <property type="entry name" value="TRANSCRIPTIONAL REGULATOR MIT1"/>
    <property type="match status" value="1"/>
</dbReference>
<reference evidence="1 2" key="1">
    <citation type="submission" date="2016-07" db="EMBL/GenBank/DDBJ databases">
        <title>Pervasive Adenine N6-methylation of Active Genes in Fungi.</title>
        <authorList>
            <consortium name="DOE Joint Genome Institute"/>
            <person name="Mondo S.J."/>
            <person name="Dannebaum R.O."/>
            <person name="Kuo R.C."/>
            <person name="Labutti K."/>
            <person name="Haridas S."/>
            <person name="Kuo A."/>
            <person name="Salamov A."/>
            <person name="Ahrendt S.R."/>
            <person name="Lipzen A."/>
            <person name="Sullivan W."/>
            <person name="Andreopoulos W.B."/>
            <person name="Clum A."/>
            <person name="Lindquist E."/>
            <person name="Daum C."/>
            <person name="Ramamoorthy G.K."/>
            <person name="Gryganskyi A."/>
            <person name="Culley D."/>
            <person name="Magnuson J.K."/>
            <person name="James T.Y."/>
            <person name="O'Malley M.A."/>
            <person name="Stajich J.E."/>
            <person name="Spatafora J.W."/>
            <person name="Visel A."/>
            <person name="Grigoriev I.V."/>
        </authorList>
    </citation>
    <scope>NUCLEOTIDE SEQUENCE [LARGE SCALE GENOMIC DNA]</scope>
    <source>
        <strain evidence="1 2">NRRL 3116</strain>
    </source>
</reference>
<dbReference type="AlphaFoldDB" id="A0A1Y2GA70"/>
<dbReference type="PANTHER" id="PTHR28027:SF2">
    <property type="entry name" value="TRANSCRIPTIONAL REGULATOR MIT1"/>
    <property type="match status" value="1"/>
</dbReference>
<sequence length="213" mass="24033">MLIKDPWSYFSTLPWLSLGQIRDTLDALIIFEACRQGVLPRITRRLLAAERASLPDPTLIVPGSVFVFDESESGICRWTDGRIWSPSRINGNFLVYKELFRKLSNEKCTSTADKERMRTGSGLTDEALRAKIEKDNLVVQGSSKGTFVLKKNGLIKKTICVRGVNALSLQELKDRYERSTQSCSNACSRRISSPHFSVTGTQHLVCYEREGRL</sequence>
<dbReference type="InParanoid" id="A0A1Y2GA70"/>
<dbReference type="Pfam" id="PF09729">
    <property type="entry name" value="Gti1_Pac2"/>
    <property type="match status" value="1"/>
</dbReference>
<dbReference type="Proteomes" id="UP000193648">
    <property type="component" value="Unassembled WGS sequence"/>
</dbReference>
<dbReference type="GO" id="GO:0003677">
    <property type="term" value="F:DNA binding"/>
    <property type="evidence" value="ECO:0007669"/>
    <property type="project" value="TreeGrafter"/>
</dbReference>